<keyword evidence="2" id="KW-1185">Reference proteome</keyword>
<dbReference type="SUPFAM" id="SSF48452">
    <property type="entry name" value="TPR-like"/>
    <property type="match status" value="1"/>
</dbReference>
<dbReference type="Proteomes" id="UP000616608">
    <property type="component" value="Unassembled WGS sequence"/>
</dbReference>
<dbReference type="InterPro" id="IPR041315">
    <property type="entry name" value="PlcR_TPR"/>
</dbReference>
<comment type="caution">
    <text evidence="1">The sequence shown here is derived from an EMBL/GenBank/DDBJ whole genome shotgun (WGS) entry which is preliminary data.</text>
</comment>
<dbReference type="EMBL" id="BMJT01000006">
    <property type="protein sequence ID" value="GGG26474.1"/>
    <property type="molecule type" value="Genomic_DNA"/>
</dbReference>
<name>A0A917G7P1_9BACI</name>
<sequence length="211" mass="25732">MEEQKYEKIYKIAQTKIKNQELSGWYFYYFKWLYYLSGYYTKKYSAEVVLKEMKTLYTTASEFELNKDYLSDRIVNTIAILYAFEKDYKKALFYFNKIDLKFKNRVEVFEFNKIQLRILYNKVKTLFDMREIEQTIATCNLGVEQSIKTENMSLIGNFYYYLGKAHEEFLSSKEEISLYYKRALHFFEVLNKDLYIEILKNKQQKYLVEDC</sequence>
<dbReference type="InterPro" id="IPR011990">
    <property type="entry name" value="TPR-like_helical_dom_sf"/>
</dbReference>
<dbReference type="Pfam" id="PF18768">
    <property type="entry name" value="RNPP_C"/>
    <property type="match status" value="1"/>
</dbReference>
<evidence type="ECO:0008006" key="3">
    <source>
        <dbReference type="Google" id="ProtNLM"/>
    </source>
</evidence>
<dbReference type="Gene3D" id="1.25.40.10">
    <property type="entry name" value="Tetratricopeptide repeat domain"/>
    <property type="match status" value="1"/>
</dbReference>
<reference evidence="1" key="1">
    <citation type="journal article" date="2014" name="Int. J. Syst. Evol. Microbiol.">
        <title>Complete genome sequence of Corynebacterium casei LMG S-19264T (=DSM 44701T), isolated from a smear-ripened cheese.</title>
        <authorList>
            <consortium name="US DOE Joint Genome Institute (JGI-PGF)"/>
            <person name="Walter F."/>
            <person name="Albersmeier A."/>
            <person name="Kalinowski J."/>
            <person name="Ruckert C."/>
        </authorList>
    </citation>
    <scope>NUCLEOTIDE SEQUENCE</scope>
    <source>
        <strain evidence="1">CGMCC 1.15760</strain>
    </source>
</reference>
<gene>
    <name evidence="1" type="ORF">GCM10007425_21330</name>
</gene>
<organism evidence="1 2">
    <name type="scientific">Lysinibacillus alkalisoli</name>
    <dbReference type="NCBI Taxonomy" id="1911548"/>
    <lineage>
        <taxon>Bacteria</taxon>
        <taxon>Bacillati</taxon>
        <taxon>Bacillota</taxon>
        <taxon>Bacilli</taxon>
        <taxon>Bacillales</taxon>
        <taxon>Bacillaceae</taxon>
        <taxon>Lysinibacillus</taxon>
    </lineage>
</organism>
<accession>A0A917G7P1</accession>
<proteinExistence type="predicted"/>
<protein>
    <recommendedName>
        <fullName evidence="3">Tetratricopeptide repeat protein</fullName>
    </recommendedName>
</protein>
<reference evidence="1" key="2">
    <citation type="submission" date="2020-09" db="EMBL/GenBank/DDBJ databases">
        <authorList>
            <person name="Sun Q."/>
            <person name="Zhou Y."/>
        </authorList>
    </citation>
    <scope>NUCLEOTIDE SEQUENCE</scope>
    <source>
        <strain evidence="1">CGMCC 1.15760</strain>
    </source>
</reference>
<dbReference type="AlphaFoldDB" id="A0A917G7P1"/>
<evidence type="ECO:0000313" key="2">
    <source>
        <dbReference type="Proteomes" id="UP000616608"/>
    </source>
</evidence>
<evidence type="ECO:0000313" key="1">
    <source>
        <dbReference type="EMBL" id="GGG26474.1"/>
    </source>
</evidence>